<evidence type="ECO:0000313" key="4">
    <source>
        <dbReference type="EMBL" id="EKD24601.1"/>
    </source>
</evidence>
<dbReference type="Pfam" id="PF07521">
    <property type="entry name" value="RMMBL"/>
    <property type="match status" value="1"/>
</dbReference>
<dbReference type="Gene3D" id="3.40.50.10890">
    <property type="match status" value="1"/>
</dbReference>
<dbReference type="SUPFAM" id="SSF56281">
    <property type="entry name" value="Metallo-hydrolase/oxidoreductase"/>
    <property type="match status" value="1"/>
</dbReference>
<dbReference type="InterPro" id="IPR036866">
    <property type="entry name" value="RibonucZ/Hydroxyglut_hydro"/>
</dbReference>
<evidence type="ECO:0000256" key="1">
    <source>
        <dbReference type="ARBA" id="ARBA00022801"/>
    </source>
</evidence>
<dbReference type="EMBL" id="AMFJ01036201">
    <property type="protein sequence ID" value="EKD24601.1"/>
    <property type="molecule type" value="Genomic_DNA"/>
</dbReference>
<dbReference type="Gene3D" id="3.60.15.10">
    <property type="entry name" value="Ribonuclease Z/Hydroxyacylglutathione hydrolase-like"/>
    <property type="match status" value="1"/>
</dbReference>
<organism evidence="4">
    <name type="scientific">uncultured bacterium</name>
    <name type="common">gcode 4</name>
    <dbReference type="NCBI Taxonomy" id="1234023"/>
    <lineage>
        <taxon>Bacteria</taxon>
        <taxon>environmental samples</taxon>
    </lineage>
</organism>
<evidence type="ECO:0000259" key="3">
    <source>
        <dbReference type="SMART" id="SM01027"/>
    </source>
</evidence>
<evidence type="ECO:0000259" key="2">
    <source>
        <dbReference type="SMART" id="SM00849"/>
    </source>
</evidence>
<dbReference type="SMART" id="SM00849">
    <property type="entry name" value="Lactamase_B"/>
    <property type="match status" value="1"/>
</dbReference>
<dbReference type="InterPro" id="IPR022712">
    <property type="entry name" value="Beta_Casp"/>
</dbReference>
<dbReference type="CDD" id="cd16295">
    <property type="entry name" value="TTHA0252-CPSF-like_MBL-fold"/>
    <property type="match status" value="1"/>
</dbReference>
<proteinExistence type="predicted"/>
<comment type="caution">
    <text evidence="4">The sequence shown here is derived from an EMBL/GenBank/DDBJ whole genome shotgun (WGS) entry which is preliminary data.</text>
</comment>
<feature type="domain" description="Beta-Casp" evidence="3">
    <location>
        <begin position="253"/>
        <end position="375"/>
    </location>
</feature>
<dbReference type="PANTHER" id="PTHR11203">
    <property type="entry name" value="CLEAVAGE AND POLYADENYLATION SPECIFICITY FACTOR FAMILY MEMBER"/>
    <property type="match status" value="1"/>
</dbReference>
<dbReference type="InterPro" id="IPR050698">
    <property type="entry name" value="MBL"/>
</dbReference>
<feature type="domain" description="Metallo-beta-lactamase" evidence="2">
    <location>
        <begin position="13"/>
        <end position="233"/>
    </location>
</feature>
<gene>
    <name evidence="4" type="ORF">ACD_80C00194G0020</name>
</gene>
<dbReference type="AlphaFoldDB" id="K1XH68"/>
<keyword evidence="1" id="KW-0378">Hydrolase</keyword>
<dbReference type="InterPro" id="IPR011108">
    <property type="entry name" value="RMMBL"/>
</dbReference>
<dbReference type="PANTHER" id="PTHR11203:SF37">
    <property type="entry name" value="INTEGRATOR COMPLEX SUBUNIT 11"/>
    <property type="match status" value="1"/>
</dbReference>
<dbReference type="GO" id="GO:0016787">
    <property type="term" value="F:hydrolase activity"/>
    <property type="evidence" value="ECO:0007669"/>
    <property type="project" value="UniProtKB-KW"/>
</dbReference>
<accession>K1XH68</accession>
<name>K1XH68_9BACT</name>
<dbReference type="GO" id="GO:0004521">
    <property type="term" value="F:RNA endonuclease activity"/>
    <property type="evidence" value="ECO:0007669"/>
    <property type="project" value="TreeGrafter"/>
</dbReference>
<protein>
    <submittedName>
        <fullName evidence="4">Uncharacterized protein</fullName>
    </submittedName>
</protein>
<sequence length="459" mass="53275">MKLTFCWAAKIVTWSCYLIETGNTKFLVDCGMFQWPKEIMMLNYEPFLFDPKEIDFMVLTHAHIDHCGLIPKLYKNGFKGKIYTTSATRDLCWIMLQDSAEIQDKNIKQENKRRLRANQEPRVPLYTLDEAKAAMKLFSIVEYTQTYDVTDKIQARFQNAGHIMGSASIELFITEDGQKKKLVFSWDIGQRDTAIIKDPTLIAEADYLFMESTYGDRLHEDTASKEELLIRYITETYNRWGKLLIPSFSVERTQELLYFLNIIIKKWKFPDEKIFLDSPLSIKATEIFKRHTEDFDEEALHKYAHPFDFPELICTESIEDSIKLNAYEGPCIIIAGNGMCTAGRITHHLKHGLWNKNNTLLFVWYQAEGTLGRLILEWAKRVRLMGIEVAVNLEIEKINGFSGHADSEQLMRWAKGFTQAPKKTFIVHGEWTAQTMLKSKLEKIGFTCEIPNIKDQVEL</sequence>
<dbReference type="Pfam" id="PF00753">
    <property type="entry name" value="Lactamase_B"/>
    <property type="match status" value="1"/>
</dbReference>
<reference evidence="4" key="1">
    <citation type="journal article" date="2012" name="Science">
        <title>Fermentation, hydrogen, and sulfur metabolism in multiple uncultivated bacterial phyla.</title>
        <authorList>
            <person name="Wrighton K.C."/>
            <person name="Thomas B.C."/>
            <person name="Sharon I."/>
            <person name="Miller C.S."/>
            <person name="Castelle C.J."/>
            <person name="VerBerkmoes N.C."/>
            <person name="Wilkins M.J."/>
            <person name="Hettich R.L."/>
            <person name="Lipton M.S."/>
            <person name="Williams K.H."/>
            <person name="Long P.E."/>
            <person name="Banfield J.F."/>
        </authorList>
    </citation>
    <scope>NUCLEOTIDE SEQUENCE [LARGE SCALE GENOMIC DNA]</scope>
</reference>
<dbReference type="SMART" id="SM01027">
    <property type="entry name" value="Beta-Casp"/>
    <property type="match status" value="1"/>
</dbReference>
<dbReference type="InterPro" id="IPR001279">
    <property type="entry name" value="Metallo-B-lactamas"/>
</dbReference>
<dbReference type="Pfam" id="PF10996">
    <property type="entry name" value="Beta-Casp"/>
    <property type="match status" value="1"/>
</dbReference>